<dbReference type="EMBL" id="AEVG01000003">
    <property type="protein sequence ID" value="EFX92918.1"/>
    <property type="molecule type" value="Genomic_DNA"/>
</dbReference>
<dbReference type="RefSeq" id="WP_005621005.1">
    <property type="nucleotide sequence ID" value="NZ_GL831080.1"/>
</dbReference>
<gene>
    <name evidence="1" type="ORF">HMPREF0027_0023</name>
</gene>
<reference evidence="1 2" key="1">
    <citation type="submission" date="2011-01" db="EMBL/GenBank/DDBJ databases">
        <authorList>
            <person name="Muzny D."/>
            <person name="Qin X."/>
            <person name="Deng J."/>
            <person name="Jiang H."/>
            <person name="Liu Y."/>
            <person name="Qu J."/>
            <person name="Song X.-Z."/>
            <person name="Zhang L."/>
            <person name="Thornton R."/>
            <person name="Coyle M."/>
            <person name="Francisco L."/>
            <person name="Jackson L."/>
            <person name="Javaid M."/>
            <person name="Korchina V."/>
            <person name="Kovar C."/>
            <person name="Mata R."/>
            <person name="Mathew T."/>
            <person name="Ngo R."/>
            <person name="Nguyen L."/>
            <person name="Nguyen N."/>
            <person name="Okwuonu G."/>
            <person name="Ongeri F."/>
            <person name="Pham C."/>
            <person name="Simmons D."/>
            <person name="Wilczek-Boney K."/>
            <person name="Hale W."/>
            <person name="Jakkamsetti A."/>
            <person name="Pham P."/>
            <person name="Ruth R."/>
            <person name="San Lucas F."/>
            <person name="Warren J."/>
            <person name="Zhang J."/>
            <person name="Zhao Z."/>
            <person name="Zhou C."/>
            <person name="Zhu D."/>
            <person name="Lee S."/>
            <person name="Bess C."/>
            <person name="Blankenburg K."/>
            <person name="Forbes L."/>
            <person name="Fu Q."/>
            <person name="Gubbala S."/>
            <person name="Hirani K."/>
            <person name="Jayaseelan J.C."/>
            <person name="Lara F."/>
            <person name="Munidasa M."/>
            <person name="Palculict T."/>
            <person name="Patil S."/>
            <person name="Pu L.-L."/>
            <person name="Saada N."/>
            <person name="Tang L."/>
            <person name="Weissenberger G."/>
            <person name="Zhu Y."/>
            <person name="Hemphill L."/>
            <person name="Shang Y."/>
            <person name="Youmans B."/>
            <person name="Ayvaz T."/>
            <person name="Ross M."/>
            <person name="Santibanez J."/>
            <person name="Aqrawi P."/>
            <person name="Gross S."/>
            <person name="Joshi V."/>
            <person name="Fowler G."/>
            <person name="Nazareth L."/>
            <person name="Reid J."/>
            <person name="Worley K."/>
            <person name="Petrosino J."/>
            <person name="Highlander S."/>
            <person name="Gibbs R."/>
        </authorList>
    </citation>
    <scope>NUCLEOTIDE SEQUENCE [LARGE SCALE GENOMIC DNA]</scope>
    <source>
        <strain evidence="1 2">ATCC 25976</strain>
    </source>
</reference>
<accession>E8KDV6</accession>
<comment type="caution">
    <text evidence="1">The sequence shown here is derived from an EMBL/GenBank/DDBJ whole genome shotgun (WGS) entry which is preliminary data.</text>
</comment>
<protein>
    <submittedName>
        <fullName evidence="1">Uncharacterized protein</fullName>
    </submittedName>
</protein>
<dbReference type="Proteomes" id="UP000005467">
    <property type="component" value="Unassembled WGS sequence"/>
</dbReference>
<evidence type="ECO:0000313" key="1">
    <source>
        <dbReference type="EMBL" id="EFX92918.1"/>
    </source>
</evidence>
<keyword evidence="2" id="KW-1185">Reference proteome</keyword>
<organism evidence="1 2">
    <name type="scientific">Actinobacillus ureae ATCC 25976</name>
    <dbReference type="NCBI Taxonomy" id="887324"/>
    <lineage>
        <taxon>Bacteria</taxon>
        <taxon>Pseudomonadati</taxon>
        <taxon>Pseudomonadota</taxon>
        <taxon>Gammaproteobacteria</taxon>
        <taxon>Pasteurellales</taxon>
        <taxon>Pasteurellaceae</taxon>
        <taxon>Actinobacillus</taxon>
    </lineage>
</organism>
<name>E8KDV6_9PAST</name>
<proteinExistence type="predicted"/>
<dbReference type="HOGENOM" id="CLU_148578_0_0_6"/>
<evidence type="ECO:0000313" key="2">
    <source>
        <dbReference type="Proteomes" id="UP000005467"/>
    </source>
</evidence>
<sequence>MAYNLDKKLKEFEFERKQVLHHLALLDANIATLKRAIELTQQESDVTLYNTQNFVYRRKYKLFKGKIRKYIVQMMREEPNKAFTIAELTQRIFDIEQNPDTPSEKHLDSVRKQLNEFYQRGWISRTQISQKEVHWQWRQ</sequence>
<dbReference type="AlphaFoldDB" id="E8KDV6"/>